<name>A0AA49IY57_9PROT</name>
<dbReference type="PROSITE" id="PS51186">
    <property type="entry name" value="GNAT"/>
    <property type="match status" value="1"/>
</dbReference>
<dbReference type="SUPFAM" id="SSF55729">
    <property type="entry name" value="Acyl-CoA N-acyltransferases (Nat)"/>
    <property type="match status" value="1"/>
</dbReference>
<dbReference type="AlphaFoldDB" id="A0AA49IY57"/>
<dbReference type="PANTHER" id="PTHR43415">
    <property type="entry name" value="SPERMIDINE N(1)-ACETYLTRANSFERASE"/>
    <property type="match status" value="1"/>
</dbReference>
<dbReference type="KEGG" id="npv:OHM77_10475"/>
<dbReference type="Pfam" id="PF13302">
    <property type="entry name" value="Acetyltransf_3"/>
    <property type="match status" value="1"/>
</dbReference>
<dbReference type="InterPro" id="IPR016181">
    <property type="entry name" value="Acyl_CoA_acyltransferase"/>
</dbReference>
<reference evidence="2" key="1">
    <citation type="journal article" date="2023" name="Nat. Microbiol.">
        <title>Enrichment and characterization of a nitric oxide-reducing microbial community in a continuous bioreactor.</title>
        <authorList>
            <person name="Garrido-Amador P."/>
            <person name="Stortenbeker N."/>
            <person name="Wessels H.J.C.T."/>
            <person name="Speth D.R."/>
            <person name="Garcia-Heredia I."/>
            <person name="Kartal B."/>
        </authorList>
    </citation>
    <scope>NUCLEOTIDE SEQUENCE</scope>
    <source>
        <strain evidence="2">MAG1</strain>
    </source>
</reference>
<proteinExistence type="predicted"/>
<dbReference type="Proteomes" id="UP001234916">
    <property type="component" value="Chromosome"/>
</dbReference>
<dbReference type="GO" id="GO:0016747">
    <property type="term" value="F:acyltransferase activity, transferring groups other than amino-acyl groups"/>
    <property type="evidence" value="ECO:0007669"/>
    <property type="project" value="InterPro"/>
</dbReference>
<sequence>MRHPFLVGEKVYLRGLEETDLDGPYFQWLNDQDSDEFTTHALWPNSRCKMQSFFDKVSDSTRDLVLAIVEKATDRHVGNIGLHEINWIHRKATLAILIGEADSRGKGFGTEAVDLLVAHAFGRLNLHRVELGVRADNMAAIRAYANAGFREEGLFREALLSRGKYFDIVRMARLDRVGIAAREDD</sequence>
<protein>
    <submittedName>
        <fullName evidence="2">GNAT family N-acetyltransferase</fullName>
    </submittedName>
</protein>
<dbReference type="PANTHER" id="PTHR43415:SF3">
    <property type="entry name" value="GNAT-FAMILY ACETYLTRANSFERASE"/>
    <property type="match status" value="1"/>
</dbReference>
<dbReference type="InterPro" id="IPR000182">
    <property type="entry name" value="GNAT_dom"/>
</dbReference>
<gene>
    <name evidence="2" type="ORF">OHM77_10475</name>
</gene>
<evidence type="ECO:0000313" key="2">
    <source>
        <dbReference type="EMBL" id="WIM05116.1"/>
    </source>
</evidence>
<evidence type="ECO:0000259" key="1">
    <source>
        <dbReference type="PROSITE" id="PS51186"/>
    </source>
</evidence>
<accession>A0AA49IY57</accession>
<dbReference type="EMBL" id="CP107246">
    <property type="protein sequence ID" value="WIM05116.1"/>
    <property type="molecule type" value="Genomic_DNA"/>
</dbReference>
<feature type="domain" description="N-acetyltransferase" evidence="1">
    <location>
        <begin position="11"/>
        <end position="176"/>
    </location>
</feature>
<organism evidence="2">
    <name type="scientific">Candidatus Nitricoxidivorans perseverans</name>
    <dbReference type="NCBI Taxonomy" id="2975601"/>
    <lineage>
        <taxon>Bacteria</taxon>
        <taxon>Pseudomonadati</taxon>
        <taxon>Pseudomonadota</taxon>
        <taxon>Betaproteobacteria</taxon>
        <taxon>Nitrosomonadales</taxon>
        <taxon>Sterolibacteriaceae</taxon>
        <taxon>Candidatus Nitricoxidivorans</taxon>
    </lineage>
</organism>
<dbReference type="Gene3D" id="3.40.630.30">
    <property type="match status" value="1"/>
</dbReference>